<evidence type="ECO:0000256" key="2">
    <source>
        <dbReference type="ARBA" id="ARBA00023315"/>
    </source>
</evidence>
<dbReference type="Gene3D" id="3.30.559.10">
    <property type="entry name" value="Chloramphenicol acetyltransferase-like domain"/>
    <property type="match status" value="2"/>
</dbReference>
<name>A0A6V7NQT2_ANACO</name>
<dbReference type="EMBL" id="LR862141">
    <property type="protein sequence ID" value="CAD1820979.1"/>
    <property type="molecule type" value="Genomic_DNA"/>
</dbReference>
<dbReference type="InterPro" id="IPR023213">
    <property type="entry name" value="CAT-like_dom_sf"/>
</dbReference>
<evidence type="ECO:0000256" key="3">
    <source>
        <dbReference type="SAM" id="MobiDB-lite"/>
    </source>
</evidence>
<dbReference type="PANTHER" id="PTHR31625">
    <property type="match status" value="1"/>
</dbReference>
<accession>A0A6V7NQT2</accession>
<gene>
    <name evidence="4" type="ORF">CB5_LOCUS4190</name>
</gene>
<organism evidence="4">
    <name type="scientific">Ananas comosus var. bracteatus</name>
    <name type="common">red pineapple</name>
    <dbReference type="NCBI Taxonomy" id="296719"/>
    <lineage>
        <taxon>Eukaryota</taxon>
        <taxon>Viridiplantae</taxon>
        <taxon>Streptophyta</taxon>
        <taxon>Embryophyta</taxon>
        <taxon>Tracheophyta</taxon>
        <taxon>Spermatophyta</taxon>
        <taxon>Magnoliopsida</taxon>
        <taxon>Liliopsida</taxon>
        <taxon>Poales</taxon>
        <taxon>Bromeliaceae</taxon>
        <taxon>Bromelioideae</taxon>
        <taxon>Ananas</taxon>
    </lineage>
</organism>
<feature type="region of interest" description="Disordered" evidence="3">
    <location>
        <begin position="120"/>
        <end position="142"/>
    </location>
</feature>
<dbReference type="GO" id="GO:0016747">
    <property type="term" value="F:acyltransferase activity, transferring groups other than amino-acyl groups"/>
    <property type="evidence" value="ECO:0007669"/>
    <property type="project" value="UniProtKB-ARBA"/>
</dbReference>
<evidence type="ECO:0000313" key="4">
    <source>
        <dbReference type="EMBL" id="CAD1820979.1"/>
    </source>
</evidence>
<sequence>MAIRVLDRIPFPLPRAQSPPPPSPHLLRRLVALHGPRRAPLLLLLPPPHPTLPLPPPPPSPLLPLPLPPELLPARGPRRPAPLLRPPRPLLLPLLPLPNPNPGRVLRRLRPPLRRLPPPLRRALLARPPAPPSSGDDDGDGSIPLAAVQVTVFPSRGICVGLSVHHVACDDSSSMHFVRSWAAACQLGGAEPPATAPPFYDRSVIADPNGLCSKTLAEMRQLAANGPPPPPPEKPPLLIASFSLGRDWIEQLKQRVTAKAAENGLAIHSSTFVAACAFAWICLIKSQRGSANKKSAHLLFSVECRSRLNPPIPEEYFGNCLRPCFVEAKMADLVEKDGVLAAAMAIGRAIKGLENGVLEGAEGWMQKILSILPEGPMSVAGSPRFQVYGTDFGWGRPKKVDLPSIEKTPGTVSLAESSDEQGGVEIGLVLPKDEMDAFQSCFYDELKLF</sequence>
<dbReference type="AlphaFoldDB" id="A0A6V7NQT2"/>
<proteinExistence type="predicted"/>
<dbReference type="InterPro" id="IPR051504">
    <property type="entry name" value="Plant_metabolite_acyltrans"/>
</dbReference>
<evidence type="ECO:0000256" key="1">
    <source>
        <dbReference type="ARBA" id="ARBA00022679"/>
    </source>
</evidence>
<keyword evidence="1" id="KW-0808">Transferase</keyword>
<keyword evidence="2" id="KW-0012">Acyltransferase</keyword>
<protein>
    <submittedName>
        <fullName evidence="4">Uncharacterized protein</fullName>
    </submittedName>
</protein>
<dbReference type="Pfam" id="PF02458">
    <property type="entry name" value="Transferase"/>
    <property type="match status" value="1"/>
</dbReference>
<reference evidence="4" key="1">
    <citation type="submission" date="2020-07" db="EMBL/GenBank/DDBJ databases">
        <authorList>
            <person name="Lin J."/>
        </authorList>
    </citation>
    <scope>NUCLEOTIDE SEQUENCE</scope>
</reference>